<proteinExistence type="predicted"/>
<accession>A0AAD2G978</accession>
<gene>
    <name evidence="1" type="ORF">CYCCA115_LOCUS21828</name>
</gene>
<evidence type="ECO:0000313" key="1">
    <source>
        <dbReference type="EMBL" id="CAJ1966245.1"/>
    </source>
</evidence>
<name>A0AAD2G978_9STRA</name>
<dbReference type="EMBL" id="CAKOGP040002269">
    <property type="protein sequence ID" value="CAJ1966245.1"/>
    <property type="molecule type" value="Genomic_DNA"/>
</dbReference>
<evidence type="ECO:0000313" key="2">
    <source>
        <dbReference type="Proteomes" id="UP001295423"/>
    </source>
</evidence>
<dbReference type="Proteomes" id="UP001295423">
    <property type="component" value="Unassembled WGS sequence"/>
</dbReference>
<organism evidence="1 2">
    <name type="scientific">Cylindrotheca closterium</name>
    <dbReference type="NCBI Taxonomy" id="2856"/>
    <lineage>
        <taxon>Eukaryota</taxon>
        <taxon>Sar</taxon>
        <taxon>Stramenopiles</taxon>
        <taxon>Ochrophyta</taxon>
        <taxon>Bacillariophyta</taxon>
        <taxon>Bacillariophyceae</taxon>
        <taxon>Bacillariophycidae</taxon>
        <taxon>Bacillariales</taxon>
        <taxon>Bacillariaceae</taxon>
        <taxon>Cylindrotheca</taxon>
    </lineage>
</organism>
<keyword evidence="2" id="KW-1185">Reference proteome</keyword>
<comment type="caution">
    <text evidence="1">The sequence shown here is derived from an EMBL/GenBank/DDBJ whole genome shotgun (WGS) entry which is preliminary data.</text>
</comment>
<reference evidence="1" key="1">
    <citation type="submission" date="2023-08" db="EMBL/GenBank/DDBJ databases">
        <authorList>
            <person name="Audoor S."/>
            <person name="Bilcke G."/>
        </authorList>
    </citation>
    <scope>NUCLEOTIDE SEQUENCE</scope>
</reference>
<sequence length="217" mass="24161">MTSTTVMDQNNETVAFLRSREFSSALQSALTALNSHRTSAAAAADWISDRSPSDENLDLCILQCEMLPENGSDVPNDRNHHAFVFAHGIAFLPTIATDLETISPILIFNVALAYHLLADSQNEDTFESRQTLRKARKLYELTYIQDATSHNVLFQFAIRNNIAAIEQKIGRVTSVDECTEYLKSVHRLIDRGCNLRIRQLESFLMSIPATAETAAAA</sequence>
<protein>
    <submittedName>
        <fullName evidence="1">Uncharacterized protein</fullName>
    </submittedName>
</protein>
<dbReference type="AlphaFoldDB" id="A0AAD2G978"/>